<organism evidence="1 2">
    <name type="scientific">Asanoa siamensis</name>
    <dbReference type="NCBI Taxonomy" id="926357"/>
    <lineage>
        <taxon>Bacteria</taxon>
        <taxon>Bacillati</taxon>
        <taxon>Actinomycetota</taxon>
        <taxon>Actinomycetes</taxon>
        <taxon>Micromonosporales</taxon>
        <taxon>Micromonosporaceae</taxon>
        <taxon>Asanoa</taxon>
    </lineage>
</organism>
<comment type="caution">
    <text evidence="1">The sequence shown here is derived from an EMBL/GenBank/DDBJ whole genome shotgun (WGS) entry which is preliminary data.</text>
</comment>
<accession>A0ABQ4D4H2</accession>
<protein>
    <submittedName>
        <fullName evidence="1">Uncharacterized protein</fullName>
    </submittedName>
</protein>
<dbReference type="Proteomes" id="UP000604117">
    <property type="component" value="Unassembled WGS sequence"/>
</dbReference>
<sequence length="113" mass="12531">MANSPAALTFHRDAHGGPAFTAQDDTYSALGSMLTGDIQNVQTWAETLLAYIDDVESGRSEHESWQGNSWEVEITKSGVHLQDLYSDDWTGTHTLKEARTALQDYLSFLNRAP</sequence>
<dbReference type="EMBL" id="BONE01000144">
    <property type="protein sequence ID" value="GIF78439.1"/>
    <property type="molecule type" value="Genomic_DNA"/>
</dbReference>
<keyword evidence="2" id="KW-1185">Reference proteome</keyword>
<proteinExistence type="predicted"/>
<reference evidence="1 2" key="1">
    <citation type="submission" date="2021-01" db="EMBL/GenBank/DDBJ databases">
        <title>Whole genome shotgun sequence of Asanoa siamensis NBRC 107932.</title>
        <authorList>
            <person name="Komaki H."/>
            <person name="Tamura T."/>
        </authorList>
    </citation>
    <scope>NUCLEOTIDE SEQUENCE [LARGE SCALE GENOMIC DNA]</scope>
    <source>
        <strain evidence="1 2">NBRC 107932</strain>
    </source>
</reference>
<gene>
    <name evidence="1" type="ORF">Asi02nite_79570</name>
</gene>
<evidence type="ECO:0000313" key="1">
    <source>
        <dbReference type="EMBL" id="GIF78439.1"/>
    </source>
</evidence>
<name>A0ABQ4D4H2_9ACTN</name>
<evidence type="ECO:0000313" key="2">
    <source>
        <dbReference type="Proteomes" id="UP000604117"/>
    </source>
</evidence>